<keyword evidence="2" id="KW-1185">Reference proteome</keyword>
<dbReference type="EMBL" id="JAHLQT010037514">
    <property type="protein sequence ID" value="KAG7157456.1"/>
    <property type="molecule type" value="Genomic_DNA"/>
</dbReference>
<gene>
    <name evidence="1" type="ORF">Hamer_G005896</name>
</gene>
<dbReference type="Proteomes" id="UP000747542">
    <property type="component" value="Unassembled WGS sequence"/>
</dbReference>
<comment type="caution">
    <text evidence="1">The sequence shown here is derived from an EMBL/GenBank/DDBJ whole genome shotgun (WGS) entry which is preliminary data.</text>
</comment>
<protein>
    <submittedName>
        <fullName evidence="1">Uncharacterized protein</fullName>
    </submittedName>
</protein>
<sequence>MLKIGEDKWLEWGATFNAHTSLSELWRKVRIATGKLPGASAHPQLLQEANRMAEHFAERSSSAQLPLEIRPHLQQVQLERVAVPVTQLQIQGIVLQWVNVYKYLGIWIDKGLKFDNEINYLRDRMGKRINMMRAMTGPKVGAGHVVLRTLYIHAIRSLTDYATLALDILSEWQWVKLEVAQNNAMSHCQVTCVDKLKTYTWRQVSHLSKPGARESDIKNGLLRALNLNRDVFSKKTWLLCAADAVNQLELKDTILSKGPDAMSPDYSTPAPWDSPPAVFNILQTGTRKADCNPHELRQVAERNMK</sequence>
<reference evidence="1" key="1">
    <citation type="journal article" date="2021" name="Sci. Adv.">
        <title>The American lobster genome reveals insights on longevity, neural, and immune adaptations.</title>
        <authorList>
            <person name="Polinski J.M."/>
            <person name="Zimin A.V."/>
            <person name="Clark K.F."/>
            <person name="Kohn A.B."/>
            <person name="Sadowski N."/>
            <person name="Timp W."/>
            <person name="Ptitsyn A."/>
            <person name="Khanna P."/>
            <person name="Romanova D.Y."/>
            <person name="Williams P."/>
            <person name="Greenwood S.J."/>
            <person name="Moroz L.L."/>
            <person name="Walt D.R."/>
            <person name="Bodnar A.G."/>
        </authorList>
    </citation>
    <scope>NUCLEOTIDE SEQUENCE</scope>
    <source>
        <strain evidence="1">GMGI-L3</strain>
    </source>
</reference>
<dbReference type="AlphaFoldDB" id="A0A8J5JHT6"/>
<evidence type="ECO:0000313" key="1">
    <source>
        <dbReference type="EMBL" id="KAG7157456.1"/>
    </source>
</evidence>
<name>A0A8J5JHT6_HOMAM</name>
<proteinExistence type="predicted"/>
<organism evidence="1 2">
    <name type="scientific">Homarus americanus</name>
    <name type="common">American lobster</name>
    <dbReference type="NCBI Taxonomy" id="6706"/>
    <lineage>
        <taxon>Eukaryota</taxon>
        <taxon>Metazoa</taxon>
        <taxon>Ecdysozoa</taxon>
        <taxon>Arthropoda</taxon>
        <taxon>Crustacea</taxon>
        <taxon>Multicrustacea</taxon>
        <taxon>Malacostraca</taxon>
        <taxon>Eumalacostraca</taxon>
        <taxon>Eucarida</taxon>
        <taxon>Decapoda</taxon>
        <taxon>Pleocyemata</taxon>
        <taxon>Astacidea</taxon>
        <taxon>Nephropoidea</taxon>
        <taxon>Nephropidae</taxon>
        <taxon>Homarus</taxon>
    </lineage>
</organism>
<feature type="non-terminal residue" evidence="1">
    <location>
        <position position="1"/>
    </location>
</feature>
<evidence type="ECO:0000313" key="2">
    <source>
        <dbReference type="Proteomes" id="UP000747542"/>
    </source>
</evidence>
<accession>A0A8J5JHT6</accession>